<evidence type="ECO:0000313" key="1">
    <source>
        <dbReference type="EMBL" id="VFJ55025.1"/>
    </source>
</evidence>
<proteinExistence type="predicted"/>
<dbReference type="EMBL" id="CAADEW010000051">
    <property type="protein sequence ID" value="VFJ55025.1"/>
    <property type="molecule type" value="Genomic_DNA"/>
</dbReference>
<dbReference type="AlphaFoldDB" id="A0A450SMK8"/>
<organism evidence="1">
    <name type="scientific">Candidatus Kentrum sp. FW</name>
    <dbReference type="NCBI Taxonomy" id="2126338"/>
    <lineage>
        <taxon>Bacteria</taxon>
        <taxon>Pseudomonadati</taxon>
        <taxon>Pseudomonadota</taxon>
        <taxon>Gammaproteobacteria</taxon>
        <taxon>Candidatus Kentrum</taxon>
    </lineage>
</organism>
<accession>A0A450SMK8</accession>
<protein>
    <submittedName>
        <fullName evidence="1">Uncharacterized protein</fullName>
    </submittedName>
</protein>
<sequence length="48" mass="5392">MSANEREYMLVSMRESGSFFMEASIYSAQADYTARAAVLLIPRREGQG</sequence>
<reference evidence="1" key="1">
    <citation type="submission" date="2019-02" db="EMBL/GenBank/DDBJ databases">
        <authorList>
            <person name="Gruber-Vodicka R. H."/>
            <person name="Seah K. B. B."/>
        </authorList>
    </citation>
    <scope>NUCLEOTIDE SEQUENCE</scope>
    <source>
        <strain evidence="1">BECK_BZ15</strain>
    </source>
</reference>
<gene>
    <name evidence="1" type="ORF">BECKFW1821A_GA0114235_105110</name>
</gene>
<name>A0A450SMK8_9GAMM</name>